<sequence>MEKDGGGAELPPRPPWWLQRVTSARCRRGRGRGLALYRHGYANEGGVATLPARAGGLTSVLQAPPPPRGAGWVRRRPRWRRAGSGAGGAEAAAGPRGSTGSSPSRARPPPLLLLLLPLFHNAGDAPGGAGAASAAAMEEEGRKGRKPGIVSPFKRVFLKGEKGRDKKAQEKVTERRPLHTVLVSLPDRVEPDILLNDYIEKEVKYLGQLTSIPGYLNPSSRTEILHLIDNAKRAHQLPGQLSPEHDAVISLSAYNIKLVWRDGEDLILRVPIHDIAAVSYIRDDSAHLVVLKTAQDPGISPSQSLCAESSKALTSGSLSESGVVPVEACCLVVLATENKVTAEELCSLLSQVFQIVYTESTIDFLDRAIFDGASTPTRHLSLHSDDSSTKVDVKEPYETEASTVSFPEALEAGDSSPSSFLPQQSPHIKTVSESELSTTATELLQDYMMTLRTKLSSQEIQQFAMLLHEYRNGASIHEFCINLKQLYGDSRKFLLLGLRPFIPEKDSQHFENFLETIGVKDGRGIITDSFGRYRRTLSTTSNSTTNGNGAAGSSDEQSVPSEEDEWDRMISHISNDIEALGCSMDRDSS</sequence>
<dbReference type="GO" id="GO:0007507">
    <property type="term" value="P:heart development"/>
    <property type="evidence" value="ECO:0007669"/>
    <property type="project" value="TreeGrafter"/>
</dbReference>
<feature type="region of interest" description="Disordered" evidence="2">
    <location>
        <begin position="127"/>
        <end position="146"/>
    </location>
</feature>
<reference evidence="4" key="1">
    <citation type="submission" date="2025-08" db="UniProtKB">
        <authorList>
            <consortium name="Ensembl"/>
        </authorList>
    </citation>
    <scope>IDENTIFICATION</scope>
</reference>
<dbReference type="PANTHER" id="PTHR21642:SF4">
    <property type="entry name" value="CEREBRAL CAVERNOUS MALFORMATIONS 2 PROTEIN"/>
    <property type="match status" value="1"/>
</dbReference>
<dbReference type="InterPro" id="IPR006020">
    <property type="entry name" value="PTB/PI_dom"/>
</dbReference>
<comment type="similarity">
    <text evidence="1">Belongs to the CCM2 family.</text>
</comment>
<dbReference type="Pfam" id="PF16545">
    <property type="entry name" value="CCM2_C"/>
    <property type="match status" value="1"/>
</dbReference>
<dbReference type="PROSITE" id="PS01179">
    <property type="entry name" value="PID"/>
    <property type="match status" value="1"/>
</dbReference>
<dbReference type="InterPro" id="IPR011993">
    <property type="entry name" value="PH-like_dom_sf"/>
</dbReference>
<evidence type="ECO:0000313" key="5">
    <source>
        <dbReference type="Proteomes" id="UP000694549"/>
    </source>
</evidence>
<dbReference type="InterPro" id="IPR026159">
    <property type="entry name" value="Malcavernin"/>
</dbReference>
<dbReference type="Gene3D" id="2.30.29.30">
    <property type="entry name" value="Pleckstrin-homology domain (PH domain)/Phosphotyrosine-binding domain (PTB)"/>
    <property type="match status" value="1"/>
</dbReference>
<feature type="compositionally biased region" description="Low complexity" evidence="2">
    <location>
        <begin position="89"/>
        <end position="105"/>
    </location>
</feature>
<organism evidence="4 5">
    <name type="scientific">Anas zonorhyncha</name>
    <name type="common">Eastern spot-billed duck</name>
    <dbReference type="NCBI Taxonomy" id="75864"/>
    <lineage>
        <taxon>Eukaryota</taxon>
        <taxon>Metazoa</taxon>
        <taxon>Chordata</taxon>
        <taxon>Craniata</taxon>
        <taxon>Vertebrata</taxon>
        <taxon>Euteleostomi</taxon>
        <taxon>Archelosauria</taxon>
        <taxon>Archosauria</taxon>
        <taxon>Dinosauria</taxon>
        <taxon>Saurischia</taxon>
        <taxon>Theropoda</taxon>
        <taxon>Coelurosauria</taxon>
        <taxon>Aves</taxon>
        <taxon>Neognathae</taxon>
        <taxon>Galloanserae</taxon>
        <taxon>Anseriformes</taxon>
        <taxon>Anatidae</taxon>
        <taxon>Anatinae</taxon>
        <taxon>Anas</taxon>
    </lineage>
</organism>
<evidence type="ECO:0000256" key="1">
    <source>
        <dbReference type="ARBA" id="ARBA00010822"/>
    </source>
</evidence>
<feature type="compositionally biased region" description="Low complexity" evidence="2">
    <location>
        <begin position="538"/>
        <end position="554"/>
    </location>
</feature>
<dbReference type="CDD" id="cd13166">
    <property type="entry name" value="PTB_CCM2"/>
    <property type="match status" value="1"/>
</dbReference>
<protein>
    <submittedName>
        <fullName evidence="4">CCM2 scaffold protein</fullName>
    </submittedName>
</protein>
<dbReference type="FunFam" id="1.20.1160.20:FF:000004">
    <property type="entry name" value="Cerebral cavernous malformation 2"/>
    <property type="match status" value="1"/>
</dbReference>
<dbReference type="Ensembl" id="ENSAZOT00000009160.1">
    <property type="protein sequence ID" value="ENSAZOP00000008583.1"/>
    <property type="gene ID" value="ENSAZOG00000005337.1"/>
</dbReference>
<accession>A0A8B9UEZ9</accession>
<feature type="region of interest" description="Disordered" evidence="2">
    <location>
        <begin position="537"/>
        <end position="566"/>
    </location>
</feature>
<evidence type="ECO:0000256" key="2">
    <source>
        <dbReference type="SAM" id="MobiDB-lite"/>
    </source>
</evidence>
<dbReference type="Gene3D" id="1.20.1160.20">
    <property type="match status" value="1"/>
</dbReference>
<dbReference type="GO" id="GO:0001570">
    <property type="term" value="P:vasculogenesis"/>
    <property type="evidence" value="ECO:0007669"/>
    <property type="project" value="TreeGrafter"/>
</dbReference>
<dbReference type="AlphaFoldDB" id="A0A8B9UEZ9"/>
<feature type="domain" description="PID" evidence="3">
    <location>
        <begin position="203"/>
        <end position="359"/>
    </location>
</feature>
<feature type="region of interest" description="Disordered" evidence="2">
    <location>
        <begin position="59"/>
        <end position="107"/>
    </location>
</feature>
<name>A0A8B9UEZ9_9AVES</name>
<dbReference type="Proteomes" id="UP000694549">
    <property type="component" value="Unplaced"/>
</dbReference>
<reference evidence="4" key="2">
    <citation type="submission" date="2025-09" db="UniProtKB">
        <authorList>
            <consortium name="Ensembl"/>
        </authorList>
    </citation>
    <scope>IDENTIFICATION</scope>
</reference>
<dbReference type="InterPro" id="IPR032375">
    <property type="entry name" value="CCM2_C"/>
</dbReference>
<keyword evidence="5" id="KW-1185">Reference proteome</keyword>
<dbReference type="PANTHER" id="PTHR21642">
    <property type="entry name" value="CEREBRAL CAVERNOUS MALFORMATIONS PROTEIN 2 HOMOLOG"/>
    <property type="match status" value="1"/>
</dbReference>
<evidence type="ECO:0000259" key="3">
    <source>
        <dbReference type="PROSITE" id="PS01179"/>
    </source>
</evidence>
<evidence type="ECO:0000313" key="4">
    <source>
        <dbReference type="Ensembl" id="ENSAZOP00000008583.1"/>
    </source>
</evidence>
<proteinExistence type="inferred from homology"/>
<dbReference type="CDD" id="cd13516">
    <property type="entry name" value="HHD_CCM2"/>
    <property type="match status" value="1"/>
</dbReference>